<dbReference type="InterPro" id="IPR036291">
    <property type="entry name" value="NAD(P)-bd_dom_sf"/>
</dbReference>
<dbReference type="PROSITE" id="PS00065">
    <property type="entry name" value="D_2_HYDROXYACID_DH_1"/>
    <property type="match status" value="1"/>
</dbReference>
<evidence type="ECO:0000313" key="7">
    <source>
        <dbReference type="EMBL" id="API58681.1"/>
    </source>
</evidence>
<dbReference type="Pfam" id="PF08240">
    <property type="entry name" value="ADH_N"/>
    <property type="match status" value="1"/>
</dbReference>
<feature type="domain" description="Enoyl reductase (ER)" evidence="6">
    <location>
        <begin position="13"/>
        <end position="342"/>
    </location>
</feature>
<comment type="similarity">
    <text evidence="5">Belongs to the zinc-containing alcohol dehydrogenase family.</text>
</comment>
<dbReference type="SUPFAM" id="SSF50129">
    <property type="entry name" value="GroES-like"/>
    <property type="match status" value="1"/>
</dbReference>
<dbReference type="Proteomes" id="UP000182063">
    <property type="component" value="Chromosome"/>
</dbReference>
<dbReference type="InterPro" id="IPR013154">
    <property type="entry name" value="ADH-like_N"/>
</dbReference>
<evidence type="ECO:0000256" key="4">
    <source>
        <dbReference type="ARBA" id="ARBA00023002"/>
    </source>
</evidence>
<dbReference type="FunFam" id="3.40.50.720:FF:000022">
    <property type="entry name" value="Cinnamyl alcohol dehydrogenase"/>
    <property type="match status" value="1"/>
</dbReference>
<dbReference type="InterPro" id="IPR020843">
    <property type="entry name" value="ER"/>
</dbReference>
<dbReference type="Gene3D" id="3.40.50.720">
    <property type="entry name" value="NAD(P)-binding Rossmann-like Domain"/>
    <property type="match status" value="1"/>
</dbReference>
<dbReference type="STRING" id="1921510.BSL82_04610"/>
<dbReference type="GO" id="GO:0008270">
    <property type="term" value="F:zinc ion binding"/>
    <property type="evidence" value="ECO:0007669"/>
    <property type="project" value="InterPro"/>
</dbReference>
<proteinExistence type="inferred from homology"/>
<sequence>MSVLGYAAYETGGTLSSIEIERRPLRPDDVRIRIRFCGVCYSDVHHIDNHFNNTVFPLVPGHEIVGEVEAVGEGVDTFKPGQFVAVGCMVDSCGTCQPCTSDEENFCERGPTMTYNGKDRIDGSNTLGGYSQTIVVSERFVVRVPAELDPASVAPLLCAGITTYSPLRRTNVGPGTKLGIVGVGGLGSMAIKFGVALGAEVTVFTTSPGKADAARALGASEVIVSTDRAQMKTVRGRLDLILDTASQAHDLNPYLNTLTRGGQLVVVGALDPIVPPVHAFILASGRRSVSGTFIGGVAETQEMLDFCAEKAIASDIELIPVSELNDALDQLRANTTHKRFVIDMSTL</sequence>
<name>A0A1L3ZSS0_9SPHN</name>
<reference evidence="8" key="1">
    <citation type="submission" date="2016-11" db="EMBL/GenBank/DDBJ databases">
        <title>Complete Genome Sequence of alachlor-degrading Sphingomonas sp. strain JJ-A5.</title>
        <authorList>
            <person name="Lee H."/>
            <person name="Ka J.-O."/>
        </authorList>
    </citation>
    <scope>NUCLEOTIDE SEQUENCE [LARGE SCALE GENOMIC DNA]</scope>
    <source>
        <strain evidence="8">JJ-A5</strain>
    </source>
</reference>
<comment type="cofactor">
    <cofactor evidence="1 5">
        <name>Zn(2+)</name>
        <dbReference type="ChEBI" id="CHEBI:29105"/>
    </cofactor>
</comment>
<keyword evidence="2 5" id="KW-0479">Metal-binding</keyword>
<evidence type="ECO:0000256" key="5">
    <source>
        <dbReference type="RuleBase" id="RU361277"/>
    </source>
</evidence>
<dbReference type="Gene3D" id="3.90.180.10">
    <property type="entry name" value="Medium-chain alcohol dehydrogenases, catalytic domain"/>
    <property type="match status" value="1"/>
</dbReference>
<dbReference type="SUPFAM" id="SSF51735">
    <property type="entry name" value="NAD(P)-binding Rossmann-fold domains"/>
    <property type="match status" value="1"/>
</dbReference>
<dbReference type="InterPro" id="IPR011032">
    <property type="entry name" value="GroES-like_sf"/>
</dbReference>
<evidence type="ECO:0000259" key="6">
    <source>
        <dbReference type="SMART" id="SM00829"/>
    </source>
</evidence>
<dbReference type="RefSeq" id="WP_072596240.1">
    <property type="nucleotide sequence ID" value="NZ_CP018221.1"/>
</dbReference>
<protein>
    <submittedName>
        <fullName evidence="7">Hydroxyacid dehydrogenase</fullName>
    </submittedName>
</protein>
<keyword evidence="8" id="KW-1185">Reference proteome</keyword>
<organism evidence="7 8">
    <name type="scientific">Tardibacter chloracetimidivorans</name>
    <dbReference type="NCBI Taxonomy" id="1921510"/>
    <lineage>
        <taxon>Bacteria</taxon>
        <taxon>Pseudomonadati</taxon>
        <taxon>Pseudomonadota</taxon>
        <taxon>Alphaproteobacteria</taxon>
        <taxon>Sphingomonadales</taxon>
        <taxon>Sphingomonadaceae</taxon>
        <taxon>Tardibacter</taxon>
    </lineage>
</organism>
<dbReference type="AlphaFoldDB" id="A0A1L3ZSS0"/>
<dbReference type="InterPro" id="IPR029752">
    <property type="entry name" value="D-isomer_DH_CS1"/>
</dbReference>
<dbReference type="SMART" id="SM00829">
    <property type="entry name" value="PKS_ER"/>
    <property type="match status" value="1"/>
</dbReference>
<dbReference type="PROSITE" id="PS00059">
    <property type="entry name" value="ADH_ZINC"/>
    <property type="match status" value="1"/>
</dbReference>
<evidence type="ECO:0000256" key="2">
    <source>
        <dbReference type="ARBA" id="ARBA00022723"/>
    </source>
</evidence>
<dbReference type="KEGG" id="sphj:BSL82_04610"/>
<dbReference type="EMBL" id="CP018221">
    <property type="protein sequence ID" value="API58681.1"/>
    <property type="molecule type" value="Genomic_DNA"/>
</dbReference>
<dbReference type="InterPro" id="IPR002328">
    <property type="entry name" value="ADH_Zn_CS"/>
</dbReference>
<dbReference type="OrthoDB" id="9806940at2"/>
<dbReference type="GO" id="GO:0008106">
    <property type="term" value="F:alcohol dehydrogenase (NADP+) activity"/>
    <property type="evidence" value="ECO:0007669"/>
    <property type="project" value="UniProtKB-ARBA"/>
</dbReference>
<keyword evidence="3 5" id="KW-0862">Zinc</keyword>
<dbReference type="Pfam" id="PF00107">
    <property type="entry name" value="ADH_zinc_N"/>
    <property type="match status" value="1"/>
</dbReference>
<accession>A0A1L3ZSS0</accession>
<dbReference type="CDD" id="cd05283">
    <property type="entry name" value="CAD1"/>
    <property type="match status" value="1"/>
</dbReference>
<dbReference type="PANTHER" id="PTHR42683">
    <property type="entry name" value="ALDEHYDE REDUCTASE"/>
    <property type="match status" value="1"/>
</dbReference>
<evidence type="ECO:0000256" key="3">
    <source>
        <dbReference type="ARBA" id="ARBA00022833"/>
    </source>
</evidence>
<keyword evidence="4" id="KW-0560">Oxidoreductase</keyword>
<dbReference type="InterPro" id="IPR047109">
    <property type="entry name" value="CAD-like"/>
</dbReference>
<evidence type="ECO:0000313" key="8">
    <source>
        <dbReference type="Proteomes" id="UP000182063"/>
    </source>
</evidence>
<evidence type="ECO:0000256" key="1">
    <source>
        <dbReference type="ARBA" id="ARBA00001947"/>
    </source>
</evidence>
<dbReference type="InterPro" id="IPR013149">
    <property type="entry name" value="ADH-like_C"/>
</dbReference>
<gene>
    <name evidence="7" type="ORF">BSL82_04610</name>
</gene>